<proteinExistence type="predicted"/>
<evidence type="ECO:0000313" key="3">
    <source>
        <dbReference type="Proteomes" id="UP000195897"/>
    </source>
</evidence>
<evidence type="ECO:0000259" key="1">
    <source>
        <dbReference type="Pfam" id="PF02811"/>
    </source>
</evidence>
<gene>
    <name evidence="2" type="ORF">B5F17_02585</name>
</gene>
<reference evidence="3" key="1">
    <citation type="submission" date="2017-04" db="EMBL/GenBank/DDBJ databases">
        <title>Function of individual gut microbiota members based on whole genome sequencing of pure cultures obtained from chicken caecum.</title>
        <authorList>
            <person name="Medvecky M."/>
            <person name="Cejkova D."/>
            <person name="Polansky O."/>
            <person name="Karasova D."/>
            <person name="Kubasova T."/>
            <person name="Cizek A."/>
            <person name="Rychlik I."/>
        </authorList>
    </citation>
    <scope>NUCLEOTIDE SEQUENCE [LARGE SCALE GENOMIC DNA]</scope>
    <source>
        <strain evidence="3">An180</strain>
    </source>
</reference>
<dbReference type="GO" id="GO:0035312">
    <property type="term" value="F:5'-3' DNA exonuclease activity"/>
    <property type="evidence" value="ECO:0007669"/>
    <property type="project" value="TreeGrafter"/>
</dbReference>
<dbReference type="EMBL" id="NFKK01000002">
    <property type="protein sequence ID" value="OUP54115.1"/>
    <property type="molecule type" value="Genomic_DNA"/>
</dbReference>
<dbReference type="InterPro" id="IPR016195">
    <property type="entry name" value="Pol/histidinol_Pase-like"/>
</dbReference>
<dbReference type="PANTHER" id="PTHR42924">
    <property type="entry name" value="EXONUCLEASE"/>
    <property type="match status" value="1"/>
</dbReference>
<dbReference type="Pfam" id="PF02811">
    <property type="entry name" value="PHP"/>
    <property type="match status" value="1"/>
</dbReference>
<organism evidence="2 3">
    <name type="scientific">Butyricicoccus pullicaecorum</name>
    <dbReference type="NCBI Taxonomy" id="501571"/>
    <lineage>
        <taxon>Bacteria</taxon>
        <taxon>Bacillati</taxon>
        <taxon>Bacillota</taxon>
        <taxon>Clostridia</taxon>
        <taxon>Eubacteriales</taxon>
        <taxon>Butyricicoccaceae</taxon>
        <taxon>Butyricicoccus</taxon>
    </lineage>
</organism>
<dbReference type="InterPro" id="IPR052018">
    <property type="entry name" value="PHP_domain"/>
</dbReference>
<dbReference type="RefSeq" id="WP_016147417.1">
    <property type="nucleotide sequence ID" value="NZ_CABKSA010000001.1"/>
</dbReference>
<name>A0A1Y4LBK3_9FIRM</name>
<feature type="domain" description="PHP" evidence="1">
    <location>
        <begin position="6"/>
        <end position="125"/>
    </location>
</feature>
<comment type="caution">
    <text evidence="2">The sequence shown here is derived from an EMBL/GenBank/DDBJ whole genome shotgun (WGS) entry which is preliminary data.</text>
</comment>
<accession>A0A1Y4LBK3</accession>
<evidence type="ECO:0000313" key="2">
    <source>
        <dbReference type="EMBL" id="OUP54115.1"/>
    </source>
</evidence>
<dbReference type="InterPro" id="IPR004013">
    <property type="entry name" value="PHP_dom"/>
</dbReference>
<dbReference type="PANTHER" id="PTHR42924:SF3">
    <property type="entry name" value="POLYMERASE_HISTIDINOL PHOSPHATASE N-TERMINAL DOMAIN-CONTAINING PROTEIN"/>
    <property type="match status" value="1"/>
</dbReference>
<dbReference type="AlphaFoldDB" id="A0A1Y4LBK3"/>
<dbReference type="Proteomes" id="UP000195897">
    <property type="component" value="Unassembled WGS sequence"/>
</dbReference>
<sequence length="223" mass="25006">MYKIETHLHTTYISHCGWLGAQAIIKAYAAAGYAAICVTDHYNRECFDYAEIDLTTPGSKTEDFLLGYRRLKREAERYGIRVYEGAELRFDESDNDYLLYGFHHALLADPDAVMRGGLERFVPAYRADGALLVQAHPFRKKCSPAPAAWLDGIEVLNLNPRHDSRNDLALEYAQANRLIMTSGSDCHRPGDEAKGGILSDTLPEDSFAFAQLLRSGKYSLIKP</sequence>
<protein>
    <recommendedName>
        <fullName evidence="1">PHP domain-containing protein</fullName>
    </recommendedName>
</protein>
<dbReference type="Gene3D" id="3.20.20.140">
    <property type="entry name" value="Metal-dependent hydrolases"/>
    <property type="match status" value="1"/>
</dbReference>
<dbReference type="SUPFAM" id="SSF89550">
    <property type="entry name" value="PHP domain-like"/>
    <property type="match status" value="1"/>
</dbReference>
<dbReference type="GO" id="GO:0004534">
    <property type="term" value="F:5'-3' RNA exonuclease activity"/>
    <property type="evidence" value="ECO:0007669"/>
    <property type="project" value="TreeGrafter"/>
</dbReference>
<dbReference type="CDD" id="cd07432">
    <property type="entry name" value="PHP_HisPPase"/>
    <property type="match status" value="1"/>
</dbReference>